<evidence type="ECO:0000313" key="12">
    <source>
        <dbReference type="EMBL" id="SFE13736.1"/>
    </source>
</evidence>
<evidence type="ECO:0000256" key="8">
    <source>
        <dbReference type="ARBA" id="ARBA00022989"/>
    </source>
</evidence>
<evidence type="ECO:0000256" key="9">
    <source>
        <dbReference type="ARBA" id="ARBA00023136"/>
    </source>
</evidence>
<reference evidence="13" key="1">
    <citation type="submission" date="2016-10" db="EMBL/GenBank/DDBJ databases">
        <authorList>
            <person name="Varghese N."/>
            <person name="Submissions S."/>
        </authorList>
    </citation>
    <scope>NUCLEOTIDE SEQUENCE [LARGE SCALE GENOMIC DNA]</scope>
    <source>
        <strain evidence="13">DSM 7481</strain>
    </source>
</reference>
<dbReference type="CDD" id="cd00075">
    <property type="entry name" value="HATPase"/>
    <property type="match status" value="1"/>
</dbReference>
<dbReference type="PANTHER" id="PTHR45436">
    <property type="entry name" value="SENSOR HISTIDINE KINASE YKOH"/>
    <property type="match status" value="1"/>
</dbReference>
<keyword evidence="5" id="KW-0808">Transferase</keyword>
<dbReference type="InterPro" id="IPR004358">
    <property type="entry name" value="Sig_transdc_His_kin-like_C"/>
</dbReference>
<evidence type="ECO:0000259" key="11">
    <source>
        <dbReference type="PROSITE" id="PS50109"/>
    </source>
</evidence>
<comment type="catalytic activity">
    <reaction evidence="1">
        <text>ATP + protein L-histidine = ADP + protein N-phospho-L-histidine.</text>
        <dbReference type="EC" id="2.7.13.3"/>
    </reaction>
</comment>
<dbReference type="InterPro" id="IPR005467">
    <property type="entry name" value="His_kinase_dom"/>
</dbReference>
<evidence type="ECO:0000256" key="6">
    <source>
        <dbReference type="ARBA" id="ARBA00022692"/>
    </source>
</evidence>
<evidence type="ECO:0000256" key="5">
    <source>
        <dbReference type="ARBA" id="ARBA00022679"/>
    </source>
</evidence>
<keyword evidence="4" id="KW-0597">Phosphoprotein</keyword>
<dbReference type="EMBL" id="FOMQ01000015">
    <property type="protein sequence ID" value="SFE13736.1"/>
    <property type="molecule type" value="Genomic_DNA"/>
</dbReference>
<dbReference type="GO" id="GO:0005886">
    <property type="term" value="C:plasma membrane"/>
    <property type="evidence" value="ECO:0007669"/>
    <property type="project" value="TreeGrafter"/>
</dbReference>
<dbReference type="OrthoDB" id="8554694at2"/>
<protein>
    <recommendedName>
        <fullName evidence="3">histidine kinase</fullName>
        <ecNumber evidence="3">2.7.13.3</ecNumber>
    </recommendedName>
</protein>
<dbReference type="SMART" id="SM00387">
    <property type="entry name" value="HATPase_c"/>
    <property type="match status" value="1"/>
</dbReference>
<proteinExistence type="predicted"/>
<dbReference type="InterPro" id="IPR050428">
    <property type="entry name" value="TCS_sensor_his_kinase"/>
</dbReference>
<dbReference type="Gene3D" id="3.30.565.10">
    <property type="entry name" value="Histidine kinase-like ATPase, C-terminal domain"/>
    <property type="match status" value="1"/>
</dbReference>
<keyword evidence="7 12" id="KW-0418">Kinase</keyword>
<evidence type="ECO:0000313" key="13">
    <source>
        <dbReference type="Proteomes" id="UP000199517"/>
    </source>
</evidence>
<dbReference type="SUPFAM" id="SSF47384">
    <property type="entry name" value="Homodimeric domain of signal transducing histidine kinase"/>
    <property type="match status" value="1"/>
</dbReference>
<dbReference type="GO" id="GO:0000155">
    <property type="term" value="F:phosphorelay sensor kinase activity"/>
    <property type="evidence" value="ECO:0007669"/>
    <property type="project" value="InterPro"/>
</dbReference>
<evidence type="ECO:0000256" key="4">
    <source>
        <dbReference type="ARBA" id="ARBA00022553"/>
    </source>
</evidence>
<dbReference type="PRINTS" id="PR00344">
    <property type="entry name" value="BCTRLSENSOR"/>
</dbReference>
<dbReference type="SUPFAM" id="SSF55874">
    <property type="entry name" value="ATPase domain of HSP90 chaperone/DNA topoisomerase II/histidine kinase"/>
    <property type="match status" value="1"/>
</dbReference>
<dbReference type="RefSeq" id="WP_092956060.1">
    <property type="nucleotide sequence ID" value="NZ_FOMQ01000015.1"/>
</dbReference>
<accession>A0A1I1Y2F2</accession>
<dbReference type="SMART" id="SM00388">
    <property type="entry name" value="HisKA"/>
    <property type="match status" value="1"/>
</dbReference>
<gene>
    <name evidence="12" type="ORF">SAMN04489710_11589</name>
</gene>
<dbReference type="STRING" id="32040.SAMN04489710_11589"/>
<dbReference type="InterPro" id="IPR013727">
    <property type="entry name" value="2CSK_N"/>
</dbReference>
<evidence type="ECO:0000256" key="10">
    <source>
        <dbReference type="SAM" id="Phobius"/>
    </source>
</evidence>
<dbReference type="InterPro" id="IPR003594">
    <property type="entry name" value="HATPase_dom"/>
</dbReference>
<dbReference type="InterPro" id="IPR036890">
    <property type="entry name" value="HATPase_C_sf"/>
</dbReference>
<dbReference type="EC" id="2.7.13.3" evidence="3"/>
<evidence type="ECO:0000256" key="1">
    <source>
        <dbReference type="ARBA" id="ARBA00000085"/>
    </source>
</evidence>
<comment type="subcellular location">
    <subcellularLocation>
        <location evidence="2">Membrane</location>
    </subcellularLocation>
</comment>
<dbReference type="Pfam" id="PF02518">
    <property type="entry name" value="HATPase_c"/>
    <property type="match status" value="1"/>
</dbReference>
<evidence type="ECO:0000256" key="3">
    <source>
        <dbReference type="ARBA" id="ARBA00012438"/>
    </source>
</evidence>
<feature type="domain" description="Histidine kinase" evidence="11">
    <location>
        <begin position="253"/>
        <end position="465"/>
    </location>
</feature>
<dbReference type="Gene3D" id="1.10.287.130">
    <property type="match status" value="1"/>
</dbReference>
<dbReference type="PROSITE" id="PS50109">
    <property type="entry name" value="HIS_KIN"/>
    <property type="match status" value="1"/>
</dbReference>
<keyword evidence="13" id="KW-1185">Reference proteome</keyword>
<evidence type="ECO:0000256" key="7">
    <source>
        <dbReference type="ARBA" id="ARBA00022777"/>
    </source>
</evidence>
<evidence type="ECO:0000256" key="2">
    <source>
        <dbReference type="ARBA" id="ARBA00004370"/>
    </source>
</evidence>
<name>A0A1I1Y2F2_9BURK</name>
<dbReference type="Pfam" id="PF08521">
    <property type="entry name" value="2CSK_N"/>
    <property type="match status" value="1"/>
</dbReference>
<dbReference type="CDD" id="cd00082">
    <property type="entry name" value="HisKA"/>
    <property type="match status" value="1"/>
</dbReference>
<keyword evidence="9 10" id="KW-0472">Membrane</keyword>
<dbReference type="InterPro" id="IPR003661">
    <property type="entry name" value="HisK_dim/P_dom"/>
</dbReference>
<organism evidence="12 13">
    <name type="scientific">Paracidovorax konjaci</name>
    <dbReference type="NCBI Taxonomy" id="32040"/>
    <lineage>
        <taxon>Bacteria</taxon>
        <taxon>Pseudomonadati</taxon>
        <taxon>Pseudomonadota</taxon>
        <taxon>Betaproteobacteria</taxon>
        <taxon>Burkholderiales</taxon>
        <taxon>Comamonadaceae</taxon>
        <taxon>Paracidovorax</taxon>
    </lineage>
</organism>
<feature type="transmembrane region" description="Helical" evidence="10">
    <location>
        <begin position="178"/>
        <end position="196"/>
    </location>
</feature>
<dbReference type="Proteomes" id="UP000199517">
    <property type="component" value="Unassembled WGS sequence"/>
</dbReference>
<sequence length="479" mass="51490">MNLDALHRVSLRRMLIAVLLAGVLAGSLLQVGLTWHTARAAVNAAFDRSLFGAIKAIDANVSTESGGLAVELPYVLFEFFELAASGQVYYRVATQDGLVEIGSPDLPLPPQPLRDRQPHFDTVEYAGSSVRIGTYVRPLDHPVGGSSDRRLVIQVAEPFASRDQFSRQFIVGAVVRDALLAALAAGMTAAAVAWSLRPLRQLRQEVQSRAPEDLSPIDTRRVPRDVLPLVEAMNAHILRYRDLLQAQRRFVDDASHQLRTPLSTLLTQVAFAQRAPDMDGMQQGLAALREQLRHTVRQTNQMLALARADTLDVPLQPTDLAALAQDVAKRWWAPARSRGIDLGFEMPAAPPAVHAHPGLLEEALSNLIDNALRHAPDGGRVTVAVGQRQGAATLSVSDNGPGIPADELPLATERFFRASNSRGTGSGLGLAIVQSIARRHHGSFELQRGPGGSGLLATLALPLPPPVPGGDAADLLPNK</sequence>
<dbReference type="AlphaFoldDB" id="A0A1I1Y2F2"/>
<dbReference type="InterPro" id="IPR036097">
    <property type="entry name" value="HisK_dim/P_sf"/>
</dbReference>
<keyword evidence="8 10" id="KW-1133">Transmembrane helix</keyword>
<keyword evidence="6 10" id="KW-0812">Transmembrane</keyword>
<dbReference type="PANTHER" id="PTHR45436:SF1">
    <property type="entry name" value="SENSOR PROTEIN QSEC"/>
    <property type="match status" value="1"/>
</dbReference>
<dbReference type="Pfam" id="PF00512">
    <property type="entry name" value="HisKA"/>
    <property type="match status" value="1"/>
</dbReference>